<dbReference type="PROSITE" id="PS50005">
    <property type="entry name" value="TPR"/>
    <property type="match status" value="2"/>
</dbReference>
<dbReference type="SUPFAM" id="SSF48452">
    <property type="entry name" value="TPR-like"/>
    <property type="match status" value="1"/>
</dbReference>
<evidence type="ECO:0000256" key="2">
    <source>
        <dbReference type="ARBA" id="ARBA00022803"/>
    </source>
</evidence>
<dbReference type="PANTHER" id="PTHR22904:SF523">
    <property type="entry name" value="STRESS-INDUCED-PHOSPHOPROTEIN 1"/>
    <property type="match status" value="1"/>
</dbReference>
<dbReference type="GO" id="GO:0051879">
    <property type="term" value="F:Hsp90 protein binding"/>
    <property type="evidence" value="ECO:0007669"/>
    <property type="project" value="TreeGrafter"/>
</dbReference>
<dbReference type="SMART" id="SM00028">
    <property type="entry name" value="TPR"/>
    <property type="match status" value="3"/>
</dbReference>
<keyword evidence="5" id="KW-1185">Reference proteome</keyword>
<dbReference type="AlphaFoldDB" id="A0A0X3TW91"/>
<protein>
    <submittedName>
        <fullName evidence="4">Uncharacterized protein</fullName>
    </submittedName>
</protein>
<dbReference type="Proteomes" id="UP000053690">
    <property type="component" value="Unassembled WGS sequence"/>
</dbReference>
<organism evidence="4 5">
    <name type="scientific">Ruegeria profundi</name>
    <dbReference type="NCBI Taxonomy" id="1685378"/>
    <lineage>
        <taxon>Bacteria</taxon>
        <taxon>Pseudomonadati</taxon>
        <taxon>Pseudomonadota</taxon>
        <taxon>Alphaproteobacteria</taxon>
        <taxon>Rhodobacterales</taxon>
        <taxon>Roseobacteraceae</taxon>
        <taxon>Ruegeria</taxon>
    </lineage>
</organism>
<evidence type="ECO:0000256" key="1">
    <source>
        <dbReference type="ARBA" id="ARBA00022737"/>
    </source>
</evidence>
<evidence type="ECO:0000313" key="4">
    <source>
        <dbReference type="EMBL" id="KUJ79967.1"/>
    </source>
</evidence>
<dbReference type="InterPro" id="IPR011990">
    <property type="entry name" value="TPR-like_helical_dom_sf"/>
</dbReference>
<proteinExistence type="predicted"/>
<feature type="repeat" description="TPR" evidence="3">
    <location>
        <begin position="150"/>
        <end position="183"/>
    </location>
</feature>
<dbReference type="Pfam" id="PF13181">
    <property type="entry name" value="TPR_8"/>
    <property type="match status" value="1"/>
</dbReference>
<keyword evidence="2 3" id="KW-0802">TPR repeat</keyword>
<keyword evidence="1" id="KW-0677">Repeat</keyword>
<evidence type="ECO:0000313" key="5">
    <source>
        <dbReference type="Proteomes" id="UP000053690"/>
    </source>
</evidence>
<evidence type="ECO:0000256" key="3">
    <source>
        <dbReference type="PROSITE-ProRule" id="PRU00339"/>
    </source>
</evidence>
<dbReference type="OrthoDB" id="9815010at2"/>
<comment type="caution">
    <text evidence="4">The sequence shown here is derived from an EMBL/GenBank/DDBJ whole genome shotgun (WGS) entry which is preliminary data.</text>
</comment>
<gene>
    <name evidence="4" type="ORF">AVO44_07285</name>
</gene>
<name>A0A0X3TW91_9RHOB</name>
<dbReference type="STRING" id="1685378.AVO44_07285"/>
<dbReference type="Gene3D" id="1.25.40.10">
    <property type="entry name" value="Tetratricopeptide repeat domain"/>
    <property type="match status" value="1"/>
</dbReference>
<reference evidence="5" key="1">
    <citation type="submission" date="2015-12" db="EMBL/GenBank/DDBJ databases">
        <authorList>
            <person name="Zhang G."/>
            <person name="Stingl U."/>
        </authorList>
    </citation>
    <scope>NUCLEOTIDE SEQUENCE [LARGE SCALE GENOMIC DNA]</scope>
    <source>
        <strain evidence="5">ZGT108</strain>
    </source>
</reference>
<accession>A0A0X3TW91</accession>
<dbReference type="EMBL" id="LQBP01000003">
    <property type="protein sequence ID" value="KUJ79967.1"/>
    <property type="molecule type" value="Genomic_DNA"/>
</dbReference>
<dbReference type="InterPro" id="IPR019734">
    <property type="entry name" value="TPR_rpt"/>
</dbReference>
<feature type="repeat" description="TPR" evidence="3">
    <location>
        <begin position="116"/>
        <end position="149"/>
    </location>
</feature>
<sequence>MDFPGRNATLRIVMGIAIDNLKRTVAALFVTVMFSTGPLAQQADSRDEAALLKQLAQSTPEQAIGIDRQLKALWSQSGSASADLLLERGREALDDGDTVAAIEHLTALTDHAPGFAEGWHLRASVFFGMDRFGMAAADLEHALTLNPYNYEAIFGLGLIFEIVEQPDKALKAYQRALAIHPHHEEVTNAVNRLKPQVEGSAL</sequence>
<dbReference type="PANTHER" id="PTHR22904">
    <property type="entry name" value="TPR REPEAT CONTAINING PROTEIN"/>
    <property type="match status" value="1"/>
</dbReference>